<reference evidence="2" key="2">
    <citation type="journal article" date="2021" name="Microbiome">
        <title>Successional dynamics and alternative stable states in a saline activated sludge microbial community over 9 years.</title>
        <authorList>
            <person name="Wang Y."/>
            <person name="Ye J."/>
            <person name="Ju F."/>
            <person name="Liu L."/>
            <person name="Boyd J.A."/>
            <person name="Deng Y."/>
            <person name="Parks D.H."/>
            <person name="Jiang X."/>
            <person name="Yin X."/>
            <person name="Woodcroft B.J."/>
            <person name="Tyson G.W."/>
            <person name="Hugenholtz P."/>
            <person name="Polz M.F."/>
            <person name="Zhang T."/>
        </authorList>
    </citation>
    <scope>NUCLEOTIDE SEQUENCE</scope>
    <source>
        <strain evidence="2">HKST-UBA01</strain>
    </source>
</reference>
<protein>
    <submittedName>
        <fullName evidence="2">Prepilin-type N-terminal cleavage/methylation domain-containing protein</fullName>
    </submittedName>
</protein>
<accession>A0A955LH47</accession>
<dbReference type="SUPFAM" id="SSF54523">
    <property type="entry name" value="Pili subunits"/>
    <property type="match status" value="1"/>
</dbReference>
<proteinExistence type="predicted"/>
<feature type="transmembrane region" description="Helical" evidence="1">
    <location>
        <begin position="6"/>
        <end position="28"/>
    </location>
</feature>
<dbReference type="InterPro" id="IPR012902">
    <property type="entry name" value="N_methyl_site"/>
</dbReference>
<evidence type="ECO:0000313" key="2">
    <source>
        <dbReference type="EMBL" id="MCA9390202.1"/>
    </source>
</evidence>
<dbReference type="AlphaFoldDB" id="A0A955LH47"/>
<comment type="caution">
    <text evidence="2">The sequence shown here is derived from an EMBL/GenBank/DDBJ whole genome shotgun (WGS) entry which is preliminary data.</text>
</comment>
<evidence type="ECO:0000313" key="3">
    <source>
        <dbReference type="Proteomes" id="UP000701698"/>
    </source>
</evidence>
<evidence type="ECO:0000256" key="1">
    <source>
        <dbReference type="SAM" id="Phobius"/>
    </source>
</evidence>
<keyword evidence="1" id="KW-1133">Transmembrane helix</keyword>
<dbReference type="Gene3D" id="3.30.700.10">
    <property type="entry name" value="Glycoprotein, Type 4 Pilin"/>
    <property type="match status" value="1"/>
</dbReference>
<sequence length="163" mass="17739">MYFSNKGVTIIELLITVAIASIILSLGIRYLGSINEREVLNTFSEELVTDLKAAQNRAASSIQDATSPGRKVVAVQVSINTDNYVISRLLDNGTTEQISRKAQKPMEFTTTQAQFTFTMPTAKLYNGTAGAPLGSDVVITVLHSGISKSRQIIVRRNGSIYIN</sequence>
<dbReference type="EMBL" id="JAGQKX010000045">
    <property type="protein sequence ID" value="MCA9390202.1"/>
    <property type="molecule type" value="Genomic_DNA"/>
</dbReference>
<dbReference type="Pfam" id="PF07963">
    <property type="entry name" value="N_methyl"/>
    <property type="match status" value="1"/>
</dbReference>
<dbReference type="Proteomes" id="UP000701698">
    <property type="component" value="Unassembled WGS sequence"/>
</dbReference>
<name>A0A955LH47_UNCKA</name>
<reference evidence="2" key="1">
    <citation type="submission" date="2020-04" db="EMBL/GenBank/DDBJ databases">
        <authorList>
            <person name="Zhang T."/>
        </authorList>
    </citation>
    <scope>NUCLEOTIDE SEQUENCE</scope>
    <source>
        <strain evidence="2">HKST-UBA01</strain>
    </source>
</reference>
<dbReference type="NCBIfam" id="TIGR02532">
    <property type="entry name" value="IV_pilin_GFxxxE"/>
    <property type="match status" value="1"/>
</dbReference>
<dbReference type="InterPro" id="IPR045584">
    <property type="entry name" value="Pilin-like"/>
</dbReference>
<organism evidence="2 3">
    <name type="scientific">candidate division WWE3 bacterium</name>
    <dbReference type="NCBI Taxonomy" id="2053526"/>
    <lineage>
        <taxon>Bacteria</taxon>
        <taxon>Katanobacteria</taxon>
    </lineage>
</organism>
<gene>
    <name evidence="2" type="ORF">KC571_02255</name>
</gene>
<keyword evidence="1" id="KW-0472">Membrane</keyword>
<keyword evidence="1" id="KW-0812">Transmembrane</keyword>